<comment type="similarity">
    <text evidence="1">Belongs to the AHA1 family.</text>
</comment>
<name>A0A4U1C952_9SPHI</name>
<evidence type="ECO:0000313" key="4">
    <source>
        <dbReference type="Proteomes" id="UP000308181"/>
    </source>
</evidence>
<dbReference type="RefSeq" id="WP_136824367.1">
    <property type="nucleotide sequence ID" value="NZ_SWBP01000001.1"/>
</dbReference>
<accession>A0A4U1C952</accession>
<dbReference type="OrthoDB" id="384974at2"/>
<evidence type="ECO:0000313" key="3">
    <source>
        <dbReference type="EMBL" id="TKC00158.1"/>
    </source>
</evidence>
<evidence type="ECO:0000256" key="1">
    <source>
        <dbReference type="ARBA" id="ARBA00006817"/>
    </source>
</evidence>
<dbReference type="SUPFAM" id="SSF55961">
    <property type="entry name" value="Bet v1-like"/>
    <property type="match status" value="1"/>
</dbReference>
<dbReference type="InterPro" id="IPR013538">
    <property type="entry name" value="ASHA1/2-like_C"/>
</dbReference>
<dbReference type="Proteomes" id="UP000308181">
    <property type="component" value="Unassembled WGS sequence"/>
</dbReference>
<dbReference type="EMBL" id="SWBP01000001">
    <property type="protein sequence ID" value="TKC00158.1"/>
    <property type="molecule type" value="Genomic_DNA"/>
</dbReference>
<gene>
    <name evidence="3" type="ORF">FA046_00300</name>
</gene>
<comment type="caution">
    <text evidence="3">The sequence shown here is derived from an EMBL/GenBank/DDBJ whole genome shotgun (WGS) entry which is preliminary data.</text>
</comment>
<evidence type="ECO:0000259" key="2">
    <source>
        <dbReference type="Pfam" id="PF08327"/>
    </source>
</evidence>
<reference evidence="3 4" key="1">
    <citation type="submission" date="2019-04" db="EMBL/GenBank/DDBJ databases">
        <title>Pedobacter sp. AR-3-17 sp. nov., isolated from Arctic soil.</title>
        <authorList>
            <person name="Dahal R.H."/>
            <person name="Kim D.-U."/>
        </authorList>
    </citation>
    <scope>NUCLEOTIDE SEQUENCE [LARGE SCALE GENOMIC DNA]</scope>
    <source>
        <strain evidence="3 4">AR-3-17</strain>
    </source>
</reference>
<sequence>MEVKEREWITVDTTINSPIEKVWDLWTSPEHIIHWNNASDDWHTPKAENDLKVGGKFVFKMEAKNGSFGFEFEGVYTEVKPNELIAYKMGDGRNAKIKFTSDADKTKIIETFEAEDINTIDLQRNGWQAILNNFKKYVEAN</sequence>
<dbReference type="Gene3D" id="3.30.530.20">
    <property type="match status" value="1"/>
</dbReference>
<protein>
    <submittedName>
        <fullName evidence="3">Polyketide cyclase</fullName>
    </submittedName>
</protein>
<dbReference type="Pfam" id="PF08327">
    <property type="entry name" value="AHSA1"/>
    <property type="match status" value="1"/>
</dbReference>
<dbReference type="InterPro" id="IPR023393">
    <property type="entry name" value="START-like_dom_sf"/>
</dbReference>
<keyword evidence="4" id="KW-1185">Reference proteome</keyword>
<proteinExistence type="inferred from homology"/>
<dbReference type="AlphaFoldDB" id="A0A4U1C952"/>
<feature type="domain" description="Activator of Hsp90 ATPase homologue 1/2-like C-terminal" evidence="2">
    <location>
        <begin position="17"/>
        <end position="139"/>
    </location>
</feature>
<organism evidence="3 4">
    <name type="scientific">Pedobacter cryophilus</name>
    <dbReference type="NCBI Taxonomy" id="2571271"/>
    <lineage>
        <taxon>Bacteria</taxon>
        <taxon>Pseudomonadati</taxon>
        <taxon>Bacteroidota</taxon>
        <taxon>Sphingobacteriia</taxon>
        <taxon>Sphingobacteriales</taxon>
        <taxon>Sphingobacteriaceae</taxon>
        <taxon>Pedobacter</taxon>
    </lineage>
</organism>
<dbReference type="CDD" id="cd08897">
    <property type="entry name" value="SRPBCC_CalC_Aha1-like_4"/>
    <property type="match status" value="1"/>
</dbReference>